<accession>A0A7J8NJS9</accession>
<dbReference type="Pfam" id="PF24924">
    <property type="entry name" value="DUF7745"/>
    <property type="match status" value="1"/>
</dbReference>
<dbReference type="EMBL" id="JABEZX010354345">
    <property type="protein sequence ID" value="MBA0577247.1"/>
    <property type="molecule type" value="Genomic_DNA"/>
</dbReference>
<organism evidence="3 4">
    <name type="scientific">Gossypium lobatum</name>
    <dbReference type="NCBI Taxonomy" id="34289"/>
    <lineage>
        <taxon>Eukaryota</taxon>
        <taxon>Viridiplantae</taxon>
        <taxon>Streptophyta</taxon>
        <taxon>Embryophyta</taxon>
        <taxon>Tracheophyta</taxon>
        <taxon>Spermatophyta</taxon>
        <taxon>Magnoliopsida</taxon>
        <taxon>eudicotyledons</taxon>
        <taxon>Gunneridae</taxon>
        <taxon>Pentapetalae</taxon>
        <taxon>rosids</taxon>
        <taxon>malvids</taxon>
        <taxon>Malvales</taxon>
        <taxon>Malvaceae</taxon>
        <taxon>Malvoideae</taxon>
        <taxon>Gossypium</taxon>
    </lineage>
</organism>
<dbReference type="Proteomes" id="UP000593572">
    <property type="component" value="Unassembled WGS sequence"/>
</dbReference>
<evidence type="ECO:0000256" key="1">
    <source>
        <dbReference type="SAM" id="Coils"/>
    </source>
</evidence>
<evidence type="ECO:0000259" key="2">
    <source>
        <dbReference type="Pfam" id="PF24924"/>
    </source>
</evidence>
<dbReference type="PANTHER" id="PTHR48200:SF1">
    <property type="entry name" value="AMINOTRANSFERASE-LIKE PLANT MOBILE DOMAIN-CONTAINING PROTEIN"/>
    <property type="match status" value="1"/>
</dbReference>
<dbReference type="PANTHER" id="PTHR48200">
    <property type="entry name" value="PROTEIN, PUTATIVE-RELATED"/>
    <property type="match status" value="1"/>
</dbReference>
<evidence type="ECO:0000313" key="4">
    <source>
        <dbReference type="Proteomes" id="UP000593572"/>
    </source>
</evidence>
<feature type="domain" description="DUF7745" evidence="2">
    <location>
        <begin position="1"/>
        <end position="121"/>
    </location>
</feature>
<dbReference type="InterPro" id="IPR056647">
    <property type="entry name" value="DUF7745"/>
</dbReference>
<gene>
    <name evidence="3" type="ORF">Golob_023957</name>
</gene>
<dbReference type="AlphaFoldDB" id="A0A7J8NJS9"/>
<evidence type="ECO:0000313" key="3">
    <source>
        <dbReference type="EMBL" id="MBA0577247.1"/>
    </source>
</evidence>
<name>A0A7J8NJS9_9ROSI</name>
<feature type="non-terminal residue" evidence="3">
    <location>
        <position position="1"/>
    </location>
</feature>
<feature type="non-terminal residue" evidence="3">
    <location>
        <position position="363"/>
    </location>
</feature>
<proteinExistence type="predicted"/>
<sequence length="363" mass="43120">LAQYWNPTYSCFTFKKVDLILTIEEYIALLHCLKIQIDKIYSKATNVPTFLNKLMNITGMSKQWIIAQIKQKEDCKCIPLRSLRDLILAHPDMKKKVDVFALSIYGLVVFPKALGYVDERAGEGRFIGCAQLLLSWFRSHFWRVEKVSYRVFSEDYSPLKELVATPRDFDWVLLLGIWEAVGYAPLFGDNYKNKIREMYNTWNQTHRMKRFTVRPMTTPEYYKWWSKELMIISLGRVKKNFHDTRVWEDALKKHLLESQSKKERLRARVAELERSLQQYHSRNFLRVEMLETNNERWKEQLHRSQDQVKERVYVMGGALNQVREVADHLQTLAAQADVQSVKYELESDRGRELDWLLRQVKAL</sequence>
<keyword evidence="1" id="KW-0175">Coiled coil</keyword>
<keyword evidence="4" id="KW-1185">Reference proteome</keyword>
<reference evidence="3 4" key="1">
    <citation type="journal article" date="2019" name="Genome Biol. Evol.">
        <title>Insights into the evolution of the New World diploid cottons (Gossypium, subgenus Houzingenia) based on genome sequencing.</title>
        <authorList>
            <person name="Grover C.E."/>
            <person name="Arick M.A. 2nd"/>
            <person name="Thrash A."/>
            <person name="Conover J.L."/>
            <person name="Sanders W.S."/>
            <person name="Peterson D.G."/>
            <person name="Frelichowski J.E."/>
            <person name="Scheffler J.A."/>
            <person name="Scheffler B.E."/>
            <person name="Wendel J.F."/>
        </authorList>
    </citation>
    <scope>NUCLEOTIDE SEQUENCE [LARGE SCALE GENOMIC DNA]</scope>
    <source>
        <strain evidence="3">157</strain>
        <tissue evidence="3">Leaf</tissue>
    </source>
</reference>
<comment type="caution">
    <text evidence="3">The sequence shown here is derived from an EMBL/GenBank/DDBJ whole genome shotgun (WGS) entry which is preliminary data.</text>
</comment>
<protein>
    <recommendedName>
        <fullName evidence="2">DUF7745 domain-containing protein</fullName>
    </recommendedName>
</protein>
<feature type="coiled-coil region" evidence="1">
    <location>
        <begin position="255"/>
        <end position="307"/>
    </location>
</feature>